<dbReference type="GO" id="GO:0005737">
    <property type="term" value="C:cytoplasm"/>
    <property type="evidence" value="ECO:0000318"/>
    <property type="project" value="GO_Central"/>
</dbReference>
<evidence type="ECO:0000313" key="7">
    <source>
        <dbReference type="EMBL" id="EFX70972.1"/>
    </source>
</evidence>
<dbReference type="GO" id="GO:0005739">
    <property type="term" value="C:mitochondrion"/>
    <property type="evidence" value="ECO:0000318"/>
    <property type="project" value="GO_Central"/>
</dbReference>
<proteinExistence type="inferred from homology"/>
<sequence length="201" mass="22824">MYSRYKKLKDVLFGRYLWATNTVSCGLLLTAGDIIQQKIEVYSNSSQSNGAIDVDRIGRMGTVGLVQGLPNHIWYTWLDRFLPGKSLMTVGKKIVADQVICSPISSASFFVGAGMLEGCSMSEGWEEYKSKFLLVYITDCIVWPPSQLINFLLVPAVYRVLYVNVFTVAWNVFLSYAKHFDRLKINENAELYPTSHKRKEL</sequence>
<evidence type="ECO:0000256" key="2">
    <source>
        <dbReference type="ARBA" id="ARBA00006824"/>
    </source>
</evidence>
<evidence type="ECO:0000256" key="6">
    <source>
        <dbReference type="RuleBase" id="RU363053"/>
    </source>
</evidence>
<evidence type="ECO:0000256" key="5">
    <source>
        <dbReference type="ARBA" id="ARBA00023136"/>
    </source>
</evidence>
<dbReference type="OrthoDB" id="10267969at2759"/>
<evidence type="ECO:0000256" key="3">
    <source>
        <dbReference type="ARBA" id="ARBA00022692"/>
    </source>
</evidence>
<evidence type="ECO:0000256" key="4">
    <source>
        <dbReference type="ARBA" id="ARBA00022989"/>
    </source>
</evidence>
<dbReference type="PhylomeDB" id="E9HBC3"/>
<evidence type="ECO:0008006" key="9">
    <source>
        <dbReference type="Google" id="ProtNLM"/>
    </source>
</evidence>
<dbReference type="PANTHER" id="PTHR11266:SF81">
    <property type="entry name" value="GH12661P-RELATED"/>
    <property type="match status" value="1"/>
</dbReference>
<protein>
    <recommendedName>
        <fullName evidence="9">Pmp22 peroxisomal membrane protein</fullName>
    </recommendedName>
</protein>
<dbReference type="Proteomes" id="UP000000305">
    <property type="component" value="Unassembled WGS sequence"/>
</dbReference>
<keyword evidence="5 6" id="KW-0472">Membrane</keyword>
<keyword evidence="3 6" id="KW-0812">Transmembrane</keyword>
<dbReference type="Pfam" id="PF04117">
    <property type="entry name" value="Mpv17_PMP22"/>
    <property type="match status" value="1"/>
</dbReference>
<evidence type="ECO:0000313" key="8">
    <source>
        <dbReference type="Proteomes" id="UP000000305"/>
    </source>
</evidence>
<feature type="transmembrane region" description="Helical" evidence="6">
    <location>
        <begin position="160"/>
        <end position="177"/>
    </location>
</feature>
<dbReference type="InParanoid" id="E9HBC3"/>
<gene>
    <name evidence="7" type="ORF">DAPPUDRAFT_309248</name>
</gene>
<dbReference type="AlphaFoldDB" id="E9HBC3"/>
<keyword evidence="8" id="KW-1185">Reference proteome</keyword>
<dbReference type="EMBL" id="GL732615">
    <property type="protein sequence ID" value="EFX70972.1"/>
    <property type="molecule type" value="Genomic_DNA"/>
</dbReference>
<reference evidence="7 8" key="1">
    <citation type="journal article" date="2011" name="Science">
        <title>The ecoresponsive genome of Daphnia pulex.</title>
        <authorList>
            <person name="Colbourne J.K."/>
            <person name="Pfrender M.E."/>
            <person name="Gilbert D."/>
            <person name="Thomas W.K."/>
            <person name="Tucker A."/>
            <person name="Oakley T.H."/>
            <person name="Tokishita S."/>
            <person name="Aerts A."/>
            <person name="Arnold G.J."/>
            <person name="Basu M.K."/>
            <person name="Bauer D.J."/>
            <person name="Caceres C.E."/>
            <person name="Carmel L."/>
            <person name="Casola C."/>
            <person name="Choi J.H."/>
            <person name="Detter J.C."/>
            <person name="Dong Q."/>
            <person name="Dusheyko S."/>
            <person name="Eads B.D."/>
            <person name="Frohlich T."/>
            <person name="Geiler-Samerotte K.A."/>
            <person name="Gerlach D."/>
            <person name="Hatcher P."/>
            <person name="Jogdeo S."/>
            <person name="Krijgsveld J."/>
            <person name="Kriventseva E.V."/>
            <person name="Kultz D."/>
            <person name="Laforsch C."/>
            <person name="Lindquist E."/>
            <person name="Lopez J."/>
            <person name="Manak J.R."/>
            <person name="Muller J."/>
            <person name="Pangilinan J."/>
            <person name="Patwardhan R.P."/>
            <person name="Pitluck S."/>
            <person name="Pritham E.J."/>
            <person name="Rechtsteiner A."/>
            <person name="Rho M."/>
            <person name="Rogozin I.B."/>
            <person name="Sakarya O."/>
            <person name="Salamov A."/>
            <person name="Schaack S."/>
            <person name="Shapiro H."/>
            <person name="Shiga Y."/>
            <person name="Skalitzky C."/>
            <person name="Smith Z."/>
            <person name="Souvorov A."/>
            <person name="Sung W."/>
            <person name="Tang Z."/>
            <person name="Tsuchiya D."/>
            <person name="Tu H."/>
            <person name="Vos H."/>
            <person name="Wang M."/>
            <person name="Wolf Y.I."/>
            <person name="Yamagata H."/>
            <person name="Yamada T."/>
            <person name="Ye Y."/>
            <person name="Shaw J.R."/>
            <person name="Andrews J."/>
            <person name="Crease T.J."/>
            <person name="Tang H."/>
            <person name="Lucas S.M."/>
            <person name="Robertson H.M."/>
            <person name="Bork P."/>
            <person name="Koonin E.V."/>
            <person name="Zdobnov E.M."/>
            <person name="Grigoriev I.V."/>
            <person name="Lynch M."/>
            <person name="Boore J.L."/>
        </authorList>
    </citation>
    <scope>NUCLEOTIDE SEQUENCE [LARGE SCALE GENOMIC DNA]</scope>
</reference>
<dbReference type="OMA" id="IHTITEF"/>
<dbReference type="KEGG" id="dpx:DAPPUDRAFT_309248"/>
<comment type="caution">
    <text evidence="6">Lacks conserved residue(s) required for the propagation of feature annotation.</text>
</comment>
<dbReference type="PANTHER" id="PTHR11266">
    <property type="entry name" value="PEROXISOMAL MEMBRANE PROTEIN 2, PXMP2 MPV17"/>
    <property type="match status" value="1"/>
</dbReference>
<dbReference type="GO" id="GO:0016020">
    <property type="term" value="C:membrane"/>
    <property type="evidence" value="ECO:0007669"/>
    <property type="project" value="UniProtKB-SubCell"/>
</dbReference>
<name>E9HBC3_DAPPU</name>
<dbReference type="STRING" id="6669.E9HBC3"/>
<keyword evidence="4 6" id="KW-1133">Transmembrane helix</keyword>
<dbReference type="InterPro" id="IPR007248">
    <property type="entry name" value="Mpv17_PMP22"/>
</dbReference>
<dbReference type="HOGENOM" id="CLU_049109_4_1_1"/>
<dbReference type="eggNOG" id="KOG1944">
    <property type="taxonomic scope" value="Eukaryota"/>
</dbReference>
<comment type="subcellular location">
    <subcellularLocation>
        <location evidence="1">Membrane</location>
        <topology evidence="1">Multi-pass membrane protein</topology>
    </subcellularLocation>
</comment>
<comment type="similarity">
    <text evidence="2 6">Belongs to the peroxisomal membrane protein PXMP2/4 family.</text>
</comment>
<organism evidence="7 8">
    <name type="scientific">Daphnia pulex</name>
    <name type="common">Water flea</name>
    <dbReference type="NCBI Taxonomy" id="6669"/>
    <lineage>
        <taxon>Eukaryota</taxon>
        <taxon>Metazoa</taxon>
        <taxon>Ecdysozoa</taxon>
        <taxon>Arthropoda</taxon>
        <taxon>Crustacea</taxon>
        <taxon>Branchiopoda</taxon>
        <taxon>Diplostraca</taxon>
        <taxon>Cladocera</taxon>
        <taxon>Anomopoda</taxon>
        <taxon>Daphniidae</taxon>
        <taxon>Daphnia</taxon>
    </lineage>
</organism>
<evidence type="ECO:0000256" key="1">
    <source>
        <dbReference type="ARBA" id="ARBA00004141"/>
    </source>
</evidence>
<accession>E9HBC3</accession>